<sequence length="44" mass="4730">MASDQAELAALRELADACPDQSAKYELAPSLARCSTRKLLSTHP</sequence>
<dbReference type="EMBL" id="CP108341">
    <property type="protein sequence ID" value="WTW32065.1"/>
    <property type="molecule type" value="Genomic_DNA"/>
</dbReference>
<keyword evidence="2" id="KW-1185">Reference proteome</keyword>
<dbReference type="RefSeq" id="WP_405509057.1">
    <property type="nucleotide sequence ID" value="NZ_CP108341.1"/>
</dbReference>
<evidence type="ECO:0000313" key="1">
    <source>
        <dbReference type="EMBL" id="WTW32065.1"/>
    </source>
</evidence>
<dbReference type="Proteomes" id="UP001621512">
    <property type="component" value="Chromosome"/>
</dbReference>
<accession>A0ABZ1MY55</accession>
<organism evidence="1 2">
    <name type="scientific">Streptomyces purpurascens</name>
    <dbReference type="NCBI Taxonomy" id="1924"/>
    <lineage>
        <taxon>Bacteria</taxon>
        <taxon>Bacillati</taxon>
        <taxon>Actinomycetota</taxon>
        <taxon>Actinomycetes</taxon>
        <taxon>Kitasatosporales</taxon>
        <taxon>Streptomycetaceae</taxon>
        <taxon>Streptomyces</taxon>
    </lineage>
</organism>
<proteinExistence type="predicted"/>
<evidence type="ECO:0000313" key="2">
    <source>
        <dbReference type="Proteomes" id="UP001621512"/>
    </source>
</evidence>
<name>A0ABZ1MY55_STREF</name>
<protein>
    <submittedName>
        <fullName evidence="1">Uncharacterized protein</fullName>
    </submittedName>
</protein>
<gene>
    <name evidence="1" type="ORF">OHU35_40940</name>
</gene>
<reference evidence="1 2" key="1">
    <citation type="submission" date="2022-10" db="EMBL/GenBank/DDBJ databases">
        <title>The complete genomes of actinobacterial strains from the NBC collection.</title>
        <authorList>
            <person name="Joergensen T.S."/>
            <person name="Alvarez Arevalo M."/>
            <person name="Sterndorff E.B."/>
            <person name="Faurdal D."/>
            <person name="Vuksanovic O."/>
            <person name="Mourched A.-S."/>
            <person name="Charusanti P."/>
            <person name="Shaw S."/>
            <person name="Blin K."/>
            <person name="Weber T."/>
        </authorList>
    </citation>
    <scope>NUCLEOTIDE SEQUENCE [LARGE SCALE GENOMIC DNA]</scope>
    <source>
        <strain evidence="1 2">NBC_00017</strain>
    </source>
</reference>